<keyword evidence="2" id="KW-1185">Reference proteome</keyword>
<evidence type="ECO:0000313" key="1">
    <source>
        <dbReference type="EMBL" id="GHO96090.1"/>
    </source>
</evidence>
<dbReference type="AlphaFoldDB" id="A0A8J3ISH5"/>
<gene>
    <name evidence="1" type="ORF">KSF_061380</name>
</gene>
<name>A0A8J3ISH5_9CHLR</name>
<dbReference type="EMBL" id="BNJK01000001">
    <property type="protein sequence ID" value="GHO96090.1"/>
    <property type="molecule type" value="Genomic_DNA"/>
</dbReference>
<evidence type="ECO:0000313" key="2">
    <source>
        <dbReference type="Proteomes" id="UP000597444"/>
    </source>
</evidence>
<dbReference type="Proteomes" id="UP000597444">
    <property type="component" value="Unassembled WGS sequence"/>
</dbReference>
<protein>
    <recommendedName>
        <fullName evidence="3">DUF488 domain-containing protein</fullName>
    </recommendedName>
</protein>
<comment type="caution">
    <text evidence="1">The sequence shown here is derived from an EMBL/GenBank/DDBJ whole genome shotgun (WGS) entry which is preliminary data.</text>
</comment>
<accession>A0A8J3ISH5</accession>
<sequence>MTMSSYPFFLVYPCGYSRDGALVHHLMKRDPRMLLIDTRMSPRSHWSEWNQSSLHTRYSKRYRWAGAFLGNRNYATGGPITLADPAVGIAGLLQYLQEGHLLILLCGCYDFTLCHVSLIVSLLQQARPTVLAVLPEDVRYIAALTTHHCSQPEQEEHRA</sequence>
<evidence type="ECO:0008006" key="3">
    <source>
        <dbReference type="Google" id="ProtNLM"/>
    </source>
</evidence>
<proteinExistence type="predicted"/>
<reference evidence="1" key="1">
    <citation type="submission" date="2020-10" db="EMBL/GenBank/DDBJ databases">
        <title>Taxonomic study of unclassified bacteria belonging to the class Ktedonobacteria.</title>
        <authorList>
            <person name="Yabe S."/>
            <person name="Wang C.M."/>
            <person name="Zheng Y."/>
            <person name="Sakai Y."/>
            <person name="Cavaletti L."/>
            <person name="Monciardini P."/>
            <person name="Donadio S."/>
        </authorList>
    </citation>
    <scope>NUCLEOTIDE SEQUENCE</scope>
    <source>
        <strain evidence="1">ID150040</strain>
    </source>
</reference>
<organism evidence="1 2">
    <name type="scientific">Reticulibacter mediterranei</name>
    <dbReference type="NCBI Taxonomy" id="2778369"/>
    <lineage>
        <taxon>Bacteria</taxon>
        <taxon>Bacillati</taxon>
        <taxon>Chloroflexota</taxon>
        <taxon>Ktedonobacteria</taxon>
        <taxon>Ktedonobacterales</taxon>
        <taxon>Reticulibacteraceae</taxon>
        <taxon>Reticulibacter</taxon>
    </lineage>
</organism>